<dbReference type="PANTHER" id="PTHR36481:SF2">
    <property type="entry name" value="EXPRESSED PROTEIN"/>
    <property type="match status" value="1"/>
</dbReference>
<dbReference type="PANTHER" id="PTHR36481">
    <property type="entry name" value="EXPRESSED PROTEIN"/>
    <property type="match status" value="1"/>
</dbReference>
<keyword evidence="2" id="KW-1185">Reference proteome</keyword>
<dbReference type="AlphaFoldDB" id="A0AAV9BBY6"/>
<accession>A0AAV9BBY6</accession>
<reference evidence="1" key="2">
    <citation type="submission" date="2023-06" db="EMBL/GenBank/DDBJ databases">
        <authorList>
            <person name="Ma L."/>
            <person name="Liu K.-W."/>
            <person name="Li Z."/>
            <person name="Hsiao Y.-Y."/>
            <person name="Qi Y."/>
            <person name="Fu T."/>
            <person name="Tang G."/>
            <person name="Zhang D."/>
            <person name="Sun W.-H."/>
            <person name="Liu D.-K."/>
            <person name="Li Y."/>
            <person name="Chen G.-Z."/>
            <person name="Liu X.-D."/>
            <person name="Liao X.-Y."/>
            <person name="Jiang Y.-T."/>
            <person name="Yu X."/>
            <person name="Hao Y."/>
            <person name="Huang J."/>
            <person name="Zhao X.-W."/>
            <person name="Ke S."/>
            <person name="Chen Y.-Y."/>
            <person name="Wu W.-L."/>
            <person name="Hsu J.-L."/>
            <person name="Lin Y.-F."/>
            <person name="Huang M.-D."/>
            <person name="Li C.-Y."/>
            <person name="Huang L."/>
            <person name="Wang Z.-W."/>
            <person name="Zhao X."/>
            <person name="Zhong W.-Y."/>
            <person name="Peng D.-H."/>
            <person name="Ahmad S."/>
            <person name="Lan S."/>
            <person name="Zhang J.-S."/>
            <person name="Tsai W.-C."/>
            <person name="Van De Peer Y."/>
            <person name="Liu Z.-J."/>
        </authorList>
    </citation>
    <scope>NUCLEOTIDE SEQUENCE</scope>
    <source>
        <strain evidence="1">SCP</strain>
        <tissue evidence="1">Leaves</tissue>
    </source>
</reference>
<reference evidence="1" key="1">
    <citation type="journal article" date="2023" name="Nat. Commun.">
        <title>Diploid and tetraploid genomes of Acorus and the evolution of monocots.</title>
        <authorList>
            <person name="Ma L."/>
            <person name="Liu K.W."/>
            <person name="Li Z."/>
            <person name="Hsiao Y.Y."/>
            <person name="Qi Y."/>
            <person name="Fu T."/>
            <person name="Tang G.D."/>
            <person name="Zhang D."/>
            <person name="Sun W.H."/>
            <person name="Liu D.K."/>
            <person name="Li Y."/>
            <person name="Chen G.Z."/>
            <person name="Liu X.D."/>
            <person name="Liao X.Y."/>
            <person name="Jiang Y.T."/>
            <person name="Yu X."/>
            <person name="Hao Y."/>
            <person name="Huang J."/>
            <person name="Zhao X.W."/>
            <person name="Ke S."/>
            <person name="Chen Y.Y."/>
            <person name="Wu W.L."/>
            <person name="Hsu J.L."/>
            <person name="Lin Y.F."/>
            <person name="Huang M.D."/>
            <person name="Li C.Y."/>
            <person name="Huang L."/>
            <person name="Wang Z.W."/>
            <person name="Zhao X."/>
            <person name="Zhong W.Y."/>
            <person name="Peng D.H."/>
            <person name="Ahmad S."/>
            <person name="Lan S."/>
            <person name="Zhang J.S."/>
            <person name="Tsai W.C."/>
            <person name="Van de Peer Y."/>
            <person name="Liu Z.J."/>
        </authorList>
    </citation>
    <scope>NUCLEOTIDE SEQUENCE</scope>
    <source>
        <strain evidence="1">SCP</strain>
    </source>
</reference>
<protein>
    <submittedName>
        <fullName evidence="1">Uncharacterized protein</fullName>
    </submittedName>
</protein>
<name>A0AAV9BBY6_ACOGR</name>
<dbReference type="EMBL" id="JAUJYN010000004">
    <property type="protein sequence ID" value="KAK1273827.1"/>
    <property type="molecule type" value="Genomic_DNA"/>
</dbReference>
<organism evidence="1 2">
    <name type="scientific">Acorus gramineus</name>
    <name type="common">Dwarf sweet flag</name>
    <dbReference type="NCBI Taxonomy" id="55184"/>
    <lineage>
        <taxon>Eukaryota</taxon>
        <taxon>Viridiplantae</taxon>
        <taxon>Streptophyta</taxon>
        <taxon>Embryophyta</taxon>
        <taxon>Tracheophyta</taxon>
        <taxon>Spermatophyta</taxon>
        <taxon>Magnoliopsida</taxon>
        <taxon>Liliopsida</taxon>
        <taxon>Acoraceae</taxon>
        <taxon>Acorus</taxon>
    </lineage>
</organism>
<dbReference type="SUPFAM" id="SSF51110">
    <property type="entry name" value="alpha-D-mannose-specific plant lectins"/>
    <property type="match status" value="1"/>
</dbReference>
<comment type="caution">
    <text evidence="1">The sequence shown here is derived from an EMBL/GenBank/DDBJ whole genome shotgun (WGS) entry which is preliminary data.</text>
</comment>
<dbReference type="Proteomes" id="UP001179952">
    <property type="component" value="Unassembled WGS sequence"/>
</dbReference>
<evidence type="ECO:0000313" key="1">
    <source>
        <dbReference type="EMBL" id="KAK1273827.1"/>
    </source>
</evidence>
<dbReference type="InterPro" id="IPR036426">
    <property type="entry name" value="Bulb-type_lectin_dom_sf"/>
</dbReference>
<gene>
    <name evidence="1" type="ORF">QJS04_geneDACA009585</name>
</gene>
<sequence>MNLNHHLIILPSPTFKTLQLKSSLPTPSHQIYPKLPRSPYIYHPMQTSTNHPIHQVTTSNTNKAQPNMESLLLSLTLSLLLLTTQATTTTPIPGTIERTTKQQILSTIPPTTDSPPPTPEPFLTSPSTKYAAYFLRHETAPDAGGFGNDFCYVQVQVATTGNPVWESECAPVSNVNTCTLAFTGAGLEIFDGSRSSWDTSVDGENLEVLELVDQGDMRIRDKEGDQVWRASDNPRVNQVCGLPGSPGLAAATPPFAAPIGGTSNPFGQPQQQLGVGGVGQGQTLGGSGVGQGLGQGQAFGLNGGEHQLLVDNTPYDSGYSLKVEWWVGVALAALLALVGR</sequence>
<evidence type="ECO:0000313" key="2">
    <source>
        <dbReference type="Proteomes" id="UP001179952"/>
    </source>
</evidence>
<proteinExistence type="predicted"/>